<organism evidence="2">
    <name type="scientific">Spilarctia obliqua nucleopolyhedrovirus</name>
    <dbReference type="NCBI Taxonomy" id="1638618"/>
    <lineage>
        <taxon>Viruses</taxon>
        <taxon>Viruses incertae sedis</taxon>
        <taxon>Naldaviricetes</taxon>
        <taxon>Lefavirales</taxon>
        <taxon>Baculoviridae</taxon>
        <taxon>Alphabaculovirus</taxon>
    </lineage>
</organism>
<reference evidence="2" key="1">
    <citation type="submission" date="2019-11" db="EMBL/GenBank/DDBJ databases">
        <title>Studies on the baculoviruses infecting the caterpillars, Spilarctia obliqua Walker (Erebidae) and Pieris brassicae Linn. (Pieridae) (Insecta: Lepidoptera).</title>
        <authorList>
            <person name="Paul S."/>
            <person name="Arumugaperumal A."/>
            <person name="Sathiya Balasingh Thangapandi E.J.J."/>
            <person name="Sarjubala Devi H."/>
            <person name="Johnson T."/>
            <person name="Maisnam S."/>
            <person name="Krishnavel S."/>
            <person name="Soman Syamala S."/>
            <person name="Ramamoorthy S."/>
            <person name="Karthikeyan R."/>
            <person name="Subburaman C."/>
            <person name="Jeyaprakash R."/>
            <person name="Azhaguchamy M."/>
            <person name="Ramaiyer V."/>
            <person name="Sivasubramaniam S."/>
        </authorList>
    </citation>
    <scope>NUCLEOTIDE SEQUENCE</scope>
    <source>
        <strain evidence="2">Manipur</strain>
    </source>
</reference>
<proteinExistence type="predicted"/>
<feature type="compositionally biased region" description="Low complexity" evidence="1">
    <location>
        <begin position="1"/>
        <end position="16"/>
    </location>
</feature>
<accession>A0A7G9U868</accession>
<evidence type="ECO:0000256" key="1">
    <source>
        <dbReference type="SAM" id="MobiDB-lite"/>
    </source>
</evidence>
<feature type="region of interest" description="Disordered" evidence="1">
    <location>
        <begin position="1"/>
        <end position="20"/>
    </location>
</feature>
<name>A0A7G9U868_9ABAC</name>
<evidence type="ECO:0000313" key="2">
    <source>
        <dbReference type="EMBL" id="QNN89299.1"/>
    </source>
</evidence>
<sequence length="185" mass="20465">MTDSEASGISSESSDSWVDPDIEKADKRELKYTVNLHNFIKSSNAFKTNDDIELRNLVDTATSLLQKKPRTIENVEKANVKLNSFRERVVMPANALDSQQAPALYAKDAAQFYVAIEDLILAGKYEEARAHLKLVNAPFDAKVSELSTYANQLSANQLLASSVASGPKTFRPPHVQAGAFCAWRF</sequence>
<dbReference type="EMBL" id="MN750513">
    <property type="protein sequence ID" value="QNN89299.1"/>
    <property type="molecule type" value="Genomic_DNA"/>
</dbReference>
<protein>
    <submittedName>
        <fullName evidence="2">Capsid protein</fullName>
    </submittedName>
</protein>